<feature type="signal peptide" evidence="17">
    <location>
        <begin position="1"/>
        <end position="19"/>
    </location>
</feature>
<evidence type="ECO:0000256" key="8">
    <source>
        <dbReference type="ARBA" id="ARBA00022729"/>
    </source>
</evidence>
<evidence type="ECO:0000256" key="7">
    <source>
        <dbReference type="ARBA" id="ARBA00022692"/>
    </source>
</evidence>
<feature type="domain" description="CFEM" evidence="18">
    <location>
        <begin position="6"/>
        <end position="117"/>
    </location>
</feature>
<dbReference type="Proteomes" id="UP000800096">
    <property type="component" value="Unassembled WGS sequence"/>
</dbReference>
<keyword evidence="6" id="KW-0336">GPI-anchor</keyword>
<keyword evidence="6" id="KW-0325">Glycoprotein</keyword>
<protein>
    <recommendedName>
        <fullName evidence="18">CFEM domain-containing protein</fullName>
    </recommendedName>
</protein>
<evidence type="ECO:0000256" key="11">
    <source>
        <dbReference type="ARBA" id="ARBA00023157"/>
    </source>
</evidence>
<keyword evidence="10 16" id="KW-0472">Membrane</keyword>
<evidence type="ECO:0000256" key="16">
    <source>
        <dbReference type="SAM" id="Phobius"/>
    </source>
</evidence>
<comment type="similarity">
    <text evidence="4">Belongs to the RBT5 family.</text>
</comment>
<dbReference type="GO" id="GO:0005576">
    <property type="term" value="C:extracellular region"/>
    <property type="evidence" value="ECO:0007669"/>
    <property type="project" value="UniProtKB-SubCell"/>
</dbReference>
<feature type="transmembrane region" description="Helical" evidence="16">
    <location>
        <begin position="180"/>
        <end position="204"/>
    </location>
</feature>
<dbReference type="Pfam" id="PF20684">
    <property type="entry name" value="Fung_rhodopsin"/>
    <property type="match status" value="1"/>
</dbReference>
<evidence type="ECO:0000256" key="5">
    <source>
        <dbReference type="ARBA" id="ARBA00022525"/>
    </source>
</evidence>
<keyword evidence="11 14" id="KW-1015">Disulfide bond</keyword>
<feature type="disulfide bond" evidence="14">
    <location>
        <begin position="48"/>
        <end position="55"/>
    </location>
</feature>
<comment type="similarity">
    <text evidence="13">Belongs to the SAT4 family.</text>
</comment>
<evidence type="ECO:0000256" key="6">
    <source>
        <dbReference type="ARBA" id="ARBA00022622"/>
    </source>
</evidence>
<evidence type="ECO:0000256" key="12">
    <source>
        <dbReference type="ARBA" id="ARBA00023288"/>
    </source>
</evidence>
<dbReference type="InterPro" id="IPR008427">
    <property type="entry name" value="Extracellular_membr_CFEM_dom"/>
</dbReference>
<evidence type="ECO:0000256" key="3">
    <source>
        <dbReference type="ARBA" id="ARBA00004613"/>
    </source>
</evidence>
<feature type="chain" id="PRO_5025503906" description="CFEM domain-containing protein" evidence="17">
    <location>
        <begin position="20"/>
        <end position="447"/>
    </location>
</feature>
<feature type="transmembrane region" description="Helical" evidence="16">
    <location>
        <begin position="336"/>
        <end position="359"/>
    </location>
</feature>
<evidence type="ECO:0000313" key="20">
    <source>
        <dbReference type="Proteomes" id="UP000800096"/>
    </source>
</evidence>
<evidence type="ECO:0000256" key="2">
    <source>
        <dbReference type="ARBA" id="ARBA00004589"/>
    </source>
</evidence>
<sequence length="447" mass="50155">MRLLFLLLPILTWIQVGFAQKPDALSVFATLPQCAQLCLATALGNSSCTLSEPQCMCNNAELQSETEACVRKSCTLRKALTTKNVTATFCETPIRNGSNKIRITNIVTGVVANACNLLRMSEKILSVGFRGLGMDDYSIMGTAALGVPLIVIIDRGIVPNGLAMDVWVVPFHHITEFLRWLYFLELFYTILIATVKLALLFFFLRIFPKRNIRRMLWATVAFDVLYGTAFVITSIFQCKPISFYWTHWDGEGTGKCVNLNAFFWSNAIISIVLDIWMLALPLYQVFHLQLSWRNKINVGMMFFVGTFFTVVSVLRLQSLIDFGVSLNPTWDQADVIYWSCIEINVGIICACMPSLRVIFVRMFPKMFASSREATVNLRKYGGRSEGMGGASAVRCGPEKAKNAHNITYTQTFDIQYADGDETSLVHMDDFNSKRRKPESSNGSEASL</sequence>
<feature type="disulfide bond" evidence="14">
    <location>
        <begin position="38"/>
        <end position="69"/>
    </location>
</feature>
<dbReference type="PANTHER" id="PTHR33048:SF143">
    <property type="entry name" value="EXTRACELLULAR MEMBRANE PROTEIN CFEM DOMAIN-CONTAINING PROTEIN-RELATED"/>
    <property type="match status" value="1"/>
</dbReference>
<evidence type="ECO:0000259" key="18">
    <source>
        <dbReference type="PROSITE" id="PS52012"/>
    </source>
</evidence>
<comment type="subcellular location">
    <subcellularLocation>
        <location evidence="2">Membrane</location>
        <topology evidence="2">Lipid-anchor</topology>
        <topology evidence="2">GPI-anchor</topology>
    </subcellularLocation>
    <subcellularLocation>
        <location evidence="1">Membrane</location>
        <topology evidence="1">Multi-pass membrane protein</topology>
    </subcellularLocation>
    <subcellularLocation>
        <location evidence="3">Secreted</location>
    </subcellularLocation>
</comment>
<keyword evidence="20" id="KW-1185">Reference proteome</keyword>
<evidence type="ECO:0000256" key="9">
    <source>
        <dbReference type="ARBA" id="ARBA00022989"/>
    </source>
</evidence>
<dbReference type="OrthoDB" id="2496787at2759"/>
<feature type="transmembrane region" description="Helical" evidence="16">
    <location>
        <begin position="216"/>
        <end position="236"/>
    </location>
</feature>
<dbReference type="InterPro" id="IPR049326">
    <property type="entry name" value="Rhodopsin_dom_fungi"/>
</dbReference>
<feature type="disulfide bond" evidence="14">
    <location>
        <begin position="34"/>
        <end position="74"/>
    </location>
</feature>
<dbReference type="GO" id="GO:0098552">
    <property type="term" value="C:side of membrane"/>
    <property type="evidence" value="ECO:0007669"/>
    <property type="project" value="UniProtKB-KW"/>
</dbReference>
<evidence type="ECO:0000256" key="17">
    <source>
        <dbReference type="SAM" id="SignalP"/>
    </source>
</evidence>
<evidence type="ECO:0000256" key="14">
    <source>
        <dbReference type="PROSITE-ProRule" id="PRU01356"/>
    </source>
</evidence>
<gene>
    <name evidence="19" type="ORF">BDU57DRAFT_461088</name>
</gene>
<feature type="transmembrane region" description="Helical" evidence="16">
    <location>
        <begin position="298"/>
        <end position="316"/>
    </location>
</feature>
<dbReference type="PANTHER" id="PTHR33048">
    <property type="entry name" value="PTH11-LIKE INTEGRAL MEMBRANE PROTEIN (AFU_ORTHOLOGUE AFUA_5G11245)"/>
    <property type="match status" value="1"/>
</dbReference>
<keyword evidence="12" id="KW-0449">Lipoprotein</keyword>
<evidence type="ECO:0000256" key="10">
    <source>
        <dbReference type="ARBA" id="ARBA00023136"/>
    </source>
</evidence>
<dbReference type="SMART" id="SM00747">
    <property type="entry name" value="CFEM"/>
    <property type="match status" value="1"/>
</dbReference>
<proteinExistence type="inferred from homology"/>
<keyword evidence="5" id="KW-0964">Secreted</keyword>
<dbReference type="AlphaFoldDB" id="A0A6A5Q807"/>
<organism evidence="19 20">
    <name type="scientific">Ampelomyces quisqualis</name>
    <name type="common">Powdery mildew agent</name>
    <dbReference type="NCBI Taxonomy" id="50730"/>
    <lineage>
        <taxon>Eukaryota</taxon>
        <taxon>Fungi</taxon>
        <taxon>Dikarya</taxon>
        <taxon>Ascomycota</taxon>
        <taxon>Pezizomycotina</taxon>
        <taxon>Dothideomycetes</taxon>
        <taxon>Pleosporomycetidae</taxon>
        <taxon>Pleosporales</taxon>
        <taxon>Pleosporineae</taxon>
        <taxon>Phaeosphaeriaceae</taxon>
        <taxon>Ampelomyces</taxon>
    </lineage>
</organism>
<keyword evidence="8 17" id="KW-0732">Signal</keyword>
<feature type="region of interest" description="Disordered" evidence="15">
    <location>
        <begin position="428"/>
        <end position="447"/>
    </location>
</feature>
<feature type="disulfide bond" evidence="14">
    <location>
        <begin position="57"/>
        <end position="90"/>
    </location>
</feature>
<evidence type="ECO:0000256" key="1">
    <source>
        <dbReference type="ARBA" id="ARBA00004141"/>
    </source>
</evidence>
<accession>A0A6A5Q807</accession>
<dbReference type="EMBL" id="ML979143">
    <property type="protein sequence ID" value="KAF1911613.1"/>
    <property type="molecule type" value="Genomic_DNA"/>
</dbReference>
<evidence type="ECO:0000256" key="4">
    <source>
        <dbReference type="ARBA" id="ARBA00010031"/>
    </source>
</evidence>
<evidence type="ECO:0000256" key="15">
    <source>
        <dbReference type="SAM" id="MobiDB-lite"/>
    </source>
</evidence>
<keyword evidence="7 16" id="KW-0812">Transmembrane</keyword>
<dbReference type="PROSITE" id="PS52012">
    <property type="entry name" value="CFEM"/>
    <property type="match status" value="1"/>
</dbReference>
<comment type="caution">
    <text evidence="14">Lacks conserved residue(s) required for the propagation of feature annotation.</text>
</comment>
<evidence type="ECO:0000256" key="13">
    <source>
        <dbReference type="ARBA" id="ARBA00038359"/>
    </source>
</evidence>
<evidence type="ECO:0000313" key="19">
    <source>
        <dbReference type="EMBL" id="KAF1911613.1"/>
    </source>
</evidence>
<keyword evidence="9 16" id="KW-1133">Transmembrane helix</keyword>
<dbReference type="InterPro" id="IPR052337">
    <property type="entry name" value="SAT4-like"/>
</dbReference>
<dbReference type="Pfam" id="PF05730">
    <property type="entry name" value="CFEM"/>
    <property type="match status" value="1"/>
</dbReference>
<reference evidence="19" key="1">
    <citation type="journal article" date="2020" name="Stud. Mycol.">
        <title>101 Dothideomycetes genomes: a test case for predicting lifestyles and emergence of pathogens.</title>
        <authorList>
            <person name="Haridas S."/>
            <person name="Albert R."/>
            <person name="Binder M."/>
            <person name="Bloem J."/>
            <person name="Labutti K."/>
            <person name="Salamov A."/>
            <person name="Andreopoulos B."/>
            <person name="Baker S."/>
            <person name="Barry K."/>
            <person name="Bills G."/>
            <person name="Bluhm B."/>
            <person name="Cannon C."/>
            <person name="Castanera R."/>
            <person name="Culley D."/>
            <person name="Daum C."/>
            <person name="Ezra D."/>
            <person name="Gonzalez J."/>
            <person name="Henrissat B."/>
            <person name="Kuo A."/>
            <person name="Liang C."/>
            <person name="Lipzen A."/>
            <person name="Lutzoni F."/>
            <person name="Magnuson J."/>
            <person name="Mondo S."/>
            <person name="Nolan M."/>
            <person name="Ohm R."/>
            <person name="Pangilinan J."/>
            <person name="Park H.-J."/>
            <person name="Ramirez L."/>
            <person name="Alfaro M."/>
            <person name="Sun H."/>
            <person name="Tritt A."/>
            <person name="Yoshinaga Y."/>
            <person name="Zwiers L.-H."/>
            <person name="Turgeon B."/>
            <person name="Goodwin S."/>
            <person name="Spatafora J."/>
            <person name="Crous P."/>
            <person name="Grigoriev I."/>
        </authorList>
    </citation>
    <scope>NUCLEOTIDE SEQUENCE</scope>
    <source>
        <strain evidence="19">HMLAC05119</strain>
    </source>
</reference>
<name>A0A6A5Q807_AMPQU</name>
<feature type="transmembrane region" description="Helical" evidence="16">
    <location>
        <begin position="261"/>
        <end position="286"/>
    </location>
</feature>